<gene>
    <name evidence="2" type="ORF">C1H46_028297</name>
</gene>
<name>A0A540LI48_MALBA</name>
<dbReference type="InterPro" id="IPR056592">
    <property type="entry name" value="Beta-prop_At3g26010-like"/>
</dbReference>
<sequence>MQARFQALVHSPIRSSFYPPFSMCPQRNRKKKPTGSAISIQGEEFLSRVSPSSRPLAQLFKGLVNIHGLKQEPIVVGAYNDLVLCCASEYSQRDYYICNPHTVQWVPLPPPPQVYSYVTVGFTCNLPFYDYKKDDQQGDIIQLNAEYKFRVVRLIDPRVDDDDDDDVVSCEIEAQIFFSETGEWREFVLSSPSAIAVGDLCRESIGVASNKMMYWLGGGGEFLIGFDPFMIDNSDNTRTHYKCFFSECGEWDSGLMDSLVTLDGRPRMCVYDSPTRTLSIWEVYEAKVGDQTVMIHGGAGSLCVRRYKSVYLGDEEMVVISPNINHIRAVVFDPNNEDLVYLVIDSTRDWNKKDVIRCNTRTREMSKVSTNQTICCLHLFPFVLPWWPTPVRQLPQRGEPRPNLST</sequence>
<dbReference type="InterPro" id="IPR055290">
    <property type="entry name" value="At3g26010-like"/>
</dbReference>
<keyword evidence="3" id="KW-1185">Reference proteome</keyword>
<organism evidence="2 3">
    <name type="scientific">Malus baccata</name>
    <name type="common">Siberian crab apple</name>
    <name type="synonym">Pyrus baccata</name>
    <dbReference type="NCBI Taxonomy" id="106549"/>
    <lineage>
        <taxon>Eukaryota</taxon>
        <taxon>Viridiplantae</taxon>
        <taxon>Streptophyta</taxon>
        <taxon>Embryophyta</taxon>
        <taxon>Tracheophyta</taxon>
        <taxon>Spermatophyta</taxon>
        <taxon>Magnoliopsida</taxon>
        <taxon>eudicotyledons</taxon>
        <taxon>Gunneridae</taxon>
        <taxon>Pentapetalae</taxon>
        <taxon>rosids</taxon>
        <taxon>fabids</taxon>
        <taxon>Rosales</taxon>
        <taxon>Rosaceae</taxon>
        <taxon>Amygdaloideae</taxon>
        <taxon>Maleae</taxon>
        <taxon>Malus</taxon>
    </lineage>
</organism>
<dbReference type="Pfam" id="PF24750">
    <property type="entry name" value="b-prop_At3g26010-like"/>
    <property type="match status" value="1"/>
</dbReference>
<reference evidence="2 3" key="1">
    <citation type="journal article" date="2019" name="G3 (Bethesda)">
        <title>Sequencing of a Wild Apple (Malus baccata) Genome Unravels the Differences Between Cultivated and Wild Apple Species Regarding Disease Resistance and Cold Tolerance.</title>
        <authorList>
            <person name="Chen X."/>
        </authorList>
    </citation>
    <scope>NUCLEOTIDE SEQUENCE [LARGE SCALE GENOMIC DNA]</scope>
    <source>
        <strain evidence="3">cv. Shandingzi</strain>
        <tissue evidence="2">Leaves</tissue>
    </source>
</reference>
<dbReference type="Proteomes" id="UP000315295">
    <property type="component" value="Unassembled WGS sequence"/>
</dbReference>
<comment type="caution">
    <text evidence="2">The sequence shown here is derived from an EMBL/GenBank/DDBJ whole genome shotgun (WGS) entry which is preliminary data.</text>
</comment>
<accession>A0A540LI48</accession>
<dbReference type="STRING" id="106549.A0A540LI48"/>
<feature type="domain" description="F-box protein At3g26010-like beta-propeller" evidence="1">
    <location>
        <begin position="74"/>
        <end position="217"/>
    </location>
</feature>
<dbReference type="EMBL" id="VIEB01000575">
    <property type="protein sequence ID" value="TQD86124.1"/>
    <property type="molecule type" value="Genomic_DNA"/>
</dbReference>
<protein>
    <recommendedName>
        <fullName evidence="1">F-box protein At3g26010-like beta-propeller domain-containing protein</fullName>
    </recommendedName>
</protein>
<evidence type="ECO:0000313" key="2">
    <source>
        <dbReference type="EMBL" id="TQD86124.1"/>
    </source>
</evidence>
<proteinExistence type="predicted"/>
<evidence type="ECO:0000313" key="3">
    <source>
        <dbReference type="Proteomes" id="UP000315295"/>
    </source>
</evidence>
<evidence type="ECO:0000259" key="1">
    <source>
        <dbReference type="Pfam" id="PF24750"/>
    </source>
</evidence>
<dbReference type="PANTHER" id="PTHR35546">
    <property type="entry name" value="F-BOX PROTEIN INTERACTION DOMAIN PROTEIN-RELATED"/>
    <property type="match status" value="1"/>
</dbReference>
<dbReference type="AlphaFoldDB" id="A0A540LI48"/>
<dbReference type="PANTHER" id="PTHR35546:SF130">
    <property type="entry name" value="EXPRESSED PROTEIN"/>
    <property type="match status" value="1"/>
</dbReference>